<dbReference type="Proteomes" id="UP001147830">
    <property type="component" value="Unassembled WGS sequence"/>
</dbReference>
<dbReference type="PANTHER" id="PTHR36122:SF2">
    <property type="entry name" value="NICOTINAMIDE RIBOSIDE TRANSPORTER PNUC"/>
    <property type="match status" value="1"/>
</dbReference>
<dbReference type="EMBL" id="JAOANI010000012">
    <property type="protein sequence ID" value="MCT7358058.1"/>
    <property type="molecule type" value="Genomic_DNA"/>
</dbReference>
<evidence type="ECO:0000256" key="3">
    <source>
        <dbReference type="ARBA" id="ARBA00006669"/>
    </source>
</evidence>
<evidence type="ECO:0000256" key="9">
    <source>
        <dbReference type="ARBA" id="ARBA00023136"/>
    </source>
</evidence>
<name>A0A9X2WCY0_9GAMM</name>
<evidence type="ECO:0000313" key="12">
    <source>
        <dbReference type="Proteomes" id="UP001147830"/>
    </source>
</evidence>
<dbReference type="GO" id="GO:0005886">
    <property type="term" value="C:plasma membrane"/>
    <property type="evidence" value="ECO:0007669"/>
    <property type="project" value="UniProtKB-SubCell"/>
</dbReference>
<comment type="similarity">
    <text evidence="3">Belongs to the nicotinamide ribonucleoside (NR) uptake permease (TC 4.B.1) family.</text>
</comment>
<keyword evidence="9 10" id="KW-0472">Membrane</keyword>
<reference evidence="11" key="2">
    <citation type="submission" date="2022-08" db="EMBL/GenBank/DDBJ databases">
        <authorList>
            <person name="Dong C."/>
        </authorList>
    </citation>
    <scope>NUCLEOTIDE SEQUENCE</scope>
    <source>
        <strain evidence="11">59MF3M-4</strain>
    </source>
</reference>
<feature type="transmembrane region" description="Helical" evidence="10">
    <location>
        <begin position="159"/>
        <end position="178"/>
    </location>
</feature>
<feature type="transmembrane region" description="Helical" evidence="10">
    <location>
        <begin position="110"/>
        <end position="130"/>
    </location>
</feature>
<dbReference type="PANTHER" id="PTHR36122">
    <property type="entry name" value="NICOTINAMIDE RIBOSIDE TRANSPORTER PNUC"/>
    <property type="match status" value="1"/>
</dbReference>
<feature type="transmembrane region" description="Helical" evidence="10">
    <location>
        <begin position="24"/>
        <end position="44"/>
    </location>
</feature>
<accession>A0A9X2WCY0</accession>
<evidence type="ECO:0000256" key="2">
    <source>
        <dbReference type="ARBA" id="ARBA00004651"/>
    </source>
</evidence>
<organism evidence="11 12">
    <name type="scientific">Thalassolituus pacificus</name>
    <dbReference type="NCBI Taxonomy" id="2975440"/>
    <lineage>
        <taxon>Bacteria</taxon>
        <taxon>Pseudomonadati</taxon>
        <taxon>Pseudomonadota</taxon>
        <taxon>Gammaproteobacteria</taxon>
        <taxon>Oceanospirillales</taxon>
        <taxon>Oceanospirillaceae</taxon>
        <taxon>Thalassolituus</taxon>
    </lineage>
</organism>
<evidence type="ECO:0000256" key="6">
    <source>
        <dbReference type="ARBA" id="ARBA00022475"/>
    </source>
</evidence>
<sequence length="196" mass="22145">MSALEIASNLITTMSILLAGRNSVHTWWTGILGCVLFGLLFFQAQLYADVTLQIFFVVTSAYGWMHWRRGNNGQAKPITRAGLRHVALIAPLGLLVASLYALMLHRFTDAYAPLLDSLVLTFSVIAQCLLMQRRLEAWWFWLLVNTIAVPLFASRELYLTSFLYACYWVNAIVAFFYWRSQLTKDIDATASANVPA</sequence>
<keyword evidence="6" id="KW-1003">Cell membrane</keyword>
<proteinExistence type="inferred from homology"/>
<comment type="caution">
    <text evidence="11">The sequence shown here is derived from an EMBL/GenBank/DDBJ whole genome shotgun (WGS) entry which is preliminary data.</text>
</comment>
<protein>
    <recommendedName>
        <fullName evidence="4">Nicotinamide riboside transporter PnuC</fullName>
    </recommendedName>
</protein>
<feature type="transmembrane region" description="Helical" evidence="10">
    <location>
        <begin position="86"/>
        <end position="104"/>
    </location>
</feature>
<dbReference type="RefSeq" id="WP_260974981.1">
    <property type="nucleotide sequence ID" value="NZ_JAOANI010000012.1"/>
</dbReference>
<evidence type="ECO:0000256" key="5">
    <source>
        <dbReference type="ARBA" id="ARBA00022448"/>
    </source>
</evidence>
<feature type="transmembrane region" description="Helical" evidence="10">
    <location>
        <begin position="137"/>
        <end position="153"/>
    </location>
</feature>
<dbReference type="GO" id="GO:0034257">
    <property type="term" value="F:nicotinamide riboside transmembrane transporter activity"/>
    <property type="evidence" value="ECO:0007669"/>
    <property type="project" value="InterPro"/>
</dbReference>
<comment type="subcellular location">
    <subcellularLocation>
        <location evidence="2">Cell membrane</location>
        <topology evidence="2">Multi-pass membrane protein</topology>
    </subcellularLocation>
</comment>
<keyword evidence="7 10" id="KW-0812">Transmembrane</keyword>
<evidence type="ECO:0000256" key="4">
    <source>
        <dbReference type="ARBA" id="ARBA00017522"/>
    </source>
</evidence>
<keyword evidence="5" id="KW-0813">Transport</keyword>
<evidence type="ECO:0000256" key="7">
    <source>
        <dbReference type="ARBA" id="ARBA00022692"/>
    </source>
</evidence>
<comment type="function">
    <text evidence="1">Required for nicotinamide riboside transport across the inner membrane.</text>
</comment>
<dbReference type="Pfam" id="PF04973">
    <property type="entry name" value="NMN_transporter"/>
    <property type="match status" value="1"/>
</dbReference>
<evidence type="ECO:0000256" key="8">
    <source>
        <dbReference type="ARBA" id="ARBA00022989"/>
    </source>
</evidence>
<evidence type="ECO:0000256" key="10">
    <source>
        <dbReference type="SAM" id="Phobius"/>
    </source>
</evidence>
<keyword evidence="12" id="KW-1185">Reference proteome</keyword>
<dbReference type="AlphaFoldDB" id="A0A9X2WCY0"/>
<reference evidence="11" key="1">
    <citation type="journal article" date="2022" name="Front. Microbiol.">
        <title>Genome-based taxonomic rearrangement of Oceanobacter-related bacteria including the description of Thalassolituus hydrocarbonoclasticus sp. nov. and Thalassolituus pacificus sp. nov. and emended description of the genus Thalassolituus.</title>
        <authorList>
            <person name="Dong C."/>
            <person name="Wei L."/>
            <person name="Wang J."/>
            <person name="Lai Q."/>
            <person name="Huang Z."/>
            <person name="Shao Z."/>
        </authorList>
    </citation>
    <scope>NUCLEOTIDE SEQUENCE</scope>
    <source>
        <strain evidence="11">59MF3M-4</strain>
    </source>
</reference>
<keyword evidence="8 10" id="KW-1133">Transmembrane helix</keyword>
<evidence type="ECO:0000256" key="1">
    <source>
        <dbReference type="ARBA" id="ARBA00002672"/>
    </source>
</evidence>
<feature type="transmembrane region" description="Helical" evidence="10">
    <location>
        <begin position="50"/>
        <end position="65"/>
    </location>
</feature>
<evidence type="ECO:0000313" key="11">
    <source>
        <dbReference type="EMBL" id="MCT7358058.1"/>
    </source>
</evidence>
<gene>
    <name evidence="11" type="primary">pnuC</name>
    <name evidence="11" type="ORF">NYR02_03355</name>
</gene>
<dbReference type="NCBIfam" id="TIGR01528">
    <property type="entry name" value="NMN_trans_PnuC"/>
    <property type="match status" value="1"/>
</dbReference>
<dbReference type="InterPro" id="IPR006419">
    <property type="entry name" value="NMN_transpt_PnuC"/>
</dbReference>